<dbReference type="GO" id="GO:0009772">
    <property type="term" value="P:photosynthetic electron transport in photosystem II"/>
    <property type="evidence" value="ECO:0007669"/>
    <property type="project" value="InterPro"/>
</dbReference>
<reference evidence="1" key="1">
    <citation type="submission" date="2021-08" db="EMBL/GenBank/DDBJ databases">
        <title>WGS assembly of Ceratopteris richardii.</title>
        <authorList>
            <person name="Marchant D.B."/>
            <person name="Chen G."/>
            <person name="Jenkins J."/>
            <person name="Shu S."/>
            <person name="Leebens-Mack J."/>
            <person name="Grimwood J."/>
            <person name="Schmutz J."/>
            <person name="Soltis P."/>
            <person name="Soltis D."/>
            <person name="Chen Z.-H."/>
        </authorList>
    </citation>
    <scope>NUCLEOTIDE SEQUENCE</scope>
    <source>
        <strain evidence="1">Whitten #5841</strain>
        <tissue evidence="1">Leaf</tissue>
    </source>
</reference>
<dbReference type="SUPFAM" id="SSF81483">
    <property type="entry name" value="Bacterial photosystem II reaction centre, L and M subunits"/>
    <property type="match status" value="1"/>
</dbReference>
<keyword evidence="2" id="KW-1185">Reference proteome</keyword>
<gene>
    <name evidence="1" type="ORF">KP509_21G021400</name>
</gene>
<evidence type="ECO:0000313" key="2">
    <source>
        <dbReference type="Proteomes" id="UP000825935"/>
    </source>
</evidence>
<protein>
    <submittedName>
        <fullName evidence="1">Uncharacterized protein</fullName>
    </submittedName>
</protein>
<proteinExistence type="predicted"/>
<dbReference type="Proteomes" id="UP000825935">
    <property type="component" value="Chromosome 21"/>
</dbReference>
<comment type="caution">
    <text evidence="1">The sequence shown here is derived from an EMBL/GenBank/DDBJ whole genome shotgun (WGS) entry which is preliminary data.</text>
</comment>
<organism evidence="1 2">
    <name type="scientific">Ceratopteris richardii</name>
    <name type="common">Triangle waterfern</name>
    <dbReference type="NCBI Taxonomy" id="49495"/>
    <lineage>
        <taxon>Eukaryota</taxon>
        <taxon>Viridiplantae</taxon>
        <taxon>Streptophyta</taxon>
        <taxon>Embryophyta</taxon>
        <taxon>Tracheophyta</taxon>
        <taxon>Polypodiopsida</taxon>
        <taxon>Polypodiidae</taxon>
        <taxon>Polypodiales</taxon>
        <taxon>Pteridineae</taxon>
        <taxon>Pteridaceae</taxon>
        <taxon>Parkerioideae</taxon>
        <taxon>Ceratopteris</taxon>
    </lineage>
</organism>
<evidence type="ECO:0000313" key="1">
    <source>
        <dbReference type="EMBL" id="KAH7314808.1"/>
    </source>
</evidence>
<dbReference type="AlphaFoldDB" id="A0A8T2S8A2"/>
<name>A0A8T2S8A2_CERRI</name>
<sequence>MCYNDATVKKHGLFEDDDCINIFRAFNPTQFEETYSTIIANKFWPRIFVVSYLEFETFYTKYILLNKGVCA</sequence>
<dbReference type="OrthoDB" id="1924410at2759"/>
<dbReference type="InterPro" id="IPR036854">
    <property type="entry name" value="Photo_II_D1/D2_sf"/>
</dbReference>
<dbReference type="EMBL" id="CM035426">
    <property type="protein sequence ID" value="KAH7314808.1"/>
    <property type="molecule type" value="Genomic_DNA"/>
</dbReference>
<accession>A0A8T2S8A2</accession>